<dbReference type="Proteomes" id="UP001615550">
    <property type="component" value="Unassembled WGS sequence"/>
</dbReference>
<comment type="caution">
    <text evidence="1">The sequence shown here is derived from an EMBL/GenBank/DDBJ whole genome shotgun (WGS) entry which is preliminary data.</text>
</comment>
<dbReference type="EMBL" id="JBGORX010000001">
    <property type="protein sequence ID" value="MFJ1268102.1"/>
    <property type="molecule type" value="Genomic_DNA"/>
</dbReference>
<accession>A0ABW8D5Y5</accession>
<sequence>MRLKHAFFQGDKPPKRVLTFNEYMEEIVIIAKRIKANKKGEQRYTSAQLEIALVCFCDFEALKNEMDEDIQVIFPQLNIDYQAGFDWLDASVSNNDKDAIEYFQSRLHEADFARHYLEYKYSLRPNCALQRHETNNFAALETMINLSNVTASRSLRN</sequence>
<name>A0ABW8D5Y5_9GAMM</name>
<evidence type="ECO:0000313" key="1">
    <source>
        <dbReference type="EMBL" id="MFJ1268102.1"/>
    </source>
</evidence>
<reference evidence="1 2" key="1">
    <citation type="submission" date="2024-08" db="EMBL/GenBank/DDBJ databases">
        <title>Draft Genome Sequence of Legionella lytica strain DSB2004, Isolated From a Fire Sprinkler System.</title>
        <authorList>
            <person name="Everhart A.D."/>
            <person name="Kidane D.T."/>
            <person name="Farone A.L."/>
            <person name="Farone M.B."/>
        </authorList>
    </citation>
    <scope>NUCLEOTIDE SEQUENCE [LARGE SCALE GENOMIC DNA]</scope>
    <source>
        <strain evidence="1 2">DSB2004</strain>
    </source>
</reference>
<dbReference type="RefSeq" id="WP_400186922.1">
    <property type="nucleotide sequence ID" value="NZ_JBGORX010000001.1"/>
</dbReference>
<proteinExistence type="predicted"/>
<keyword evidence="2" id="KW-1185">Reference proteome</keyword>
<protein>
    <submittedName>
        <fullName evidence="1">Uncharacterized protein</fullName>
    </submittedName>
</protein>
<gene>
    <name evidence="1" type="ORF">ACD661_06005</name>
</gene>
<organism evidence="1 2">
    <name type="scientific">Legionella lytica</name>
    <dbReference type="NCBI Taxonomy" id="96232"/>
    <lineage>
        <taxon>Bacteria</taxon>
        <taxon>Pseudomonadati</taxon>
        <taxon>Pseudomonadota</taxon>
        <taxon>Gammaproteobacteria</taxon>
        <taxon>Legionellales</taxon>
        <taxon>Legionellaceae</taxon>
        <taxon>Legionella</taxon>
    </lineage>
</organism>
<evidence type="ECO:0000313" key="2">
    <source>
        <dbReference type="Proteomes" id="UP001615550"/>
    </source>
</evidence>